<keyword evidence="1" id="KW-0812">Transmembrane</keyword>
<sequence length="402" mass="45830">MKKSYKSSIVGLSLSNQIISITITGDFMILFMSQILGFSDLQNSWLITMLPIIALVRIPLSYLMRRKNLLDLMRWSVLSKLCLIAILVVIPYERVTFSIYTVFLVLYQITVELGFGLAWNPLILLVTEEKSRAKFLSHLGLFQLVTSFYTLLISFCIGKELTSFHYRCLLGIALVSLILQFILLKQLQTDYHLFQNHQETGRMDWQVLKKQIWYHLRILLLDSLILYITLTMNVLYMVQVLHLSANLVSLYSSMSLLGNVLALALAGPCFEKRRSLFFTILLVMTGCEILLIFFLPHDAASYTVFWSIGWGVLNGAVGALWGLYISLVKHQAASPSPFTIWNIYQGIAYLVSVLVFYLSGNLVHLSSSSSEFDPYRLVLIACLSICILVCLRMLYKRKIGLK</sequence>
<dbReference type="RefSeq" id="WP_045763351.1">
    <property type="nucleotide sequence ID" value="NZ_JYOV01000014.1"/>
</dbReference>
<feature type="transmembrane region" description="Helical" evidence="1">
    <location>
        <begin position="98"/>
        <end position="127"/>
    </location>
</feature>
<feature type="transmembrane region" description="Helical" evidence="1">
    <location>
        <begin position="276"/>
        <end position="295"/>
    </location>
</feature>
<name>A0A0F3HFT0_9STRE</name>
<feature type="transmembrane region" description="Helical" evidence="1">
    <location>
        <begin position="307"/>
        <end position="327"/>
    </location>
</feature>
<evidence type="ECO:0000313" key="2">
    <source>
        <dbReference type="EMBL" id="KJU92907.1"/>
    </source>
</evidence>
<dbReference type="EMBL" id="JYOV01000014">
    <property type="protein sequence ID" value="KJU92907.1"/>
    <property type="molecule type" value="Genomic_DNA"/>
</dbReference>
<feature type="transmembrane region" description="Helical" evidence="1">
    <location>
        <begin position="377"/>
        <end position="395"/>
    </location>
</feature>
<dbReference type="PATRIC" id="fig|28037.218.peg.1203"/>
<dbReference type="InterPro" id="IPR036259">
    <property type="entry name" value="MFS_trans_sf"/>
</dbReference>
<keyword evidence="1" id="KW-0472">Membrane</keyword>
<feature type="transmembrane region" description="Helical" evidence="1">
    <location>
        <begin position="339"/>
        <end position="357"/>
    </location>
</feature>
<comment type="caution">
    <text evidence="2">The sequence shown here is derived from an EMBL/GenBank/DDBJ whole genome shotgun (WGS) entry which is preliminary data.</text>
</comment>
<dbReference type="AlphaFoldDB" id="A0A0F3HFT0"/>
<feature type="transmembrane region" description="Helical" evidence="1">
    <location>
        <begin position="250"/>
        <end position="269"/>
    </location>
</feature>
<protein>
    <recommendedName>
        <fullName evidence="4">Major Facilitator Superfamily protein</fullName>
    </recommendedName>
</protein>
<gene>
    <name evidence="2" type="ORF">TZ96_01247</name>
</gene>
<evidence type="ECO:0000313" key="3">
    <source>
        <dbReference type="Proteomes" id="UP000033405"/>
    </source>
</evidence>
<feature type="transmembrane region" description="Helical" evidence="1">
    <location>
        <begin position="164"/>
        <end position="184"/>
    </location>
</feature>
<organism evidence="2 3">
    <name type="scientific">Streptococcus infantis</name>
    <dbReference type="NCBI Taxonomy" id="68892"/>
    <lineage>
        <taxon>Bacteria</taxon>
        <taxon>Bacillati</taxon>
        <taxon>Bacillota</taxon>
        <taxon>Bacilli</taxon>
        <taxon>Lactobacillales</taxon>
        <taxon>Streptococcaceae</taxon>
        <taxon>Streptococcus</taxon>
    </lineage>
</organism>
<reference evidence="2 3" key="1">
    <citation type="submission" date="2015-02" db="EMBL/GenBank/DDBJ databases">
        <title>Evolution of amylase-binding proteins of oral streptococcal species.</title>
        <authorList>
            <person name="Haase E.M."/>
        </authorList>
    </citation>
    <scope>NUCLEOTIDE SEQUENCE [LARGE SCALE GENOMIC DNA]</scope>
    <source>
        <strain evidence="2 3">UC6950A</strain>
    </source>
</reference>
<accession>A0A0F3HFT0</accession>
<keyword evidence="1" id="KW-1133">Transmembrane helix</keyword>
<feature type="transmembrane region" description="Helical" evidence="1">
    <location>
        <begin position="139"/>
        <end position="158"/>
    </location>
</feature>
<feature type="transmembrane region" description="Helical" evidence="1">
    <location>
        <begin position="12"/>
        <end position="32"/>
    </location>
</feature>
<evidence type="ECO:0000256" key="1">
    <source>
        <dbReference type="SAM" id="Phobius"/>
    </source>
</evidence>
<dbReference type="Gene3D" id="1.20.1250.20">
    <property type="entry name" value="MFS general substrate transporter like domains"/>
    <property type="match status" value="1"/>
</dbReference>
<dbReference type="SUPFAM" id="SSF103473">
    <property type="entry name" value="MFS general substrate transporter"/>
    <property type="match status" value="1"/>
</dbReference>
<feature type="transmembrane region" description="Helical" evidence="1">
    <location>
        <begin position="75"/>
        <end position="92"/>
    </location>
</feature>
<feature type="transmembrane region" description="Helical" evidence="1">
    <location>
        <begin position="218"/>
        <end position="238"/>
    </location>
</feature>
<proteinExistence type="predicted"/>
<evidence type="ECO:0008006" key="4">
    <source>
        <dbReference type="Google" id="ProtNLM"/>
    </source>
</evidence>
<dbReference type="Proteomes" id="UP000033405">
    <property type="component" value="Unassembled WGS sequence"/>
</dbReference>
<feature type="transmembrane region" description="Helical" evidence="1">
    <location>
        <begin position="44"/>
        <end position="63"/>
    </location>
</feature>